<evidence type="ECO:0000313" key="1">
    <source>
        <dbReference type="EMBL" id="KAK5772756.1"/>
    </source>
</evidence>
<dbReference type="Proteomes" id="UP001358586">
    <property type="component" value="Chromosome 13"/>
</dbReference>
<comment type="caution">
    <text evidence="1">The sequence shown here is derived from an EMBL/GenBank/DDBJ whole genome shotgun (WGS) entry which is preliminary data.</text>
</comment>
<evidence type="ECO:0000313" key="2">
    <source>
        <dbReference type="Proteomes" id="UP001358586"/>
    </source>
</evidence>
<name>A0ABR0MHN4_GOSAR</name>
<sequence length="92" mass="11024">MTDDKPIMDQLHIYKKLVFDILVEGMKMCEILQTNVLIEELVKSWFHYRNLLKHKKLDIPLEELISHIKIEEVNRLKDKTLLTSSRFPCTRD</sequence>
<accession>A0ABR0MHN4</accession>
<protein>
    <submittedName>
        <fullName evidence="1">Uncharacterized protein</fullName>
    </submittedName>
</protein>
<dbReference type="EMBL" id="JARKNE010000013">
    <property type="protein sequence ID" value="KAK5772756.1"/>
    <property type="molecule type" value="Genomic_DNA"/>
</dbReference>
<organism evidence="1 2">
    <name type="scientific">Gossypium arboreum</name>
    <name type="common">Tree cotton</name>
    <name type="synonym">Gossypium nanking</name>
    <dbReference type="NCBI Taxonomy" id="29729"/>
    <lineage>
        <taxon>Eukaryota</taxon>
        <taxon>Viridiplantae</taxon>
        <taxon>Streptophyta</taxon>
        <taxon>Embryophyta</taxon>
        <taxon>Tracheophyta</taxon>
        <taxon>Spermatophyta</taxon>
        <taxon>Magnoliopsida</taxon>
        <taxon>eudicotyledons</taxon>
        <taxon>Gunneridae</taxon>
        <taxon>Pentapetalae</taxon>
        <taxon>rosids</taxon>
        <taxon>malvids</taxon>
        <taxon>Malvales</taxon>
        <taxon>Malvaceae</taxon>
        <taxon>Malvoideae</taxon>
        <taxon>Gossypium</taxon>
    </lineage>
</organism>
<proteinExistence type="predicted"/>
<gene>
    <name evidence="1" type="ORF">PVK06_049050</name>
</gene>
<reference evidence="1 2" key="1">
    <citation type="submission" date="2023-03" db="EMBL/GenBank/DDBJ databases">
        <title>WGS of Gossypium arboreum.</title>
        <authorList>
            <person name="Yu D."/>
        </authorList>
    </citation>
    <scope>NUCLEOTIDE SEQUENCE [LARGE SCALE GENOMIC DNA]</scope>
    <source>
        <tissue evidence="1">Leaf</tissue>
    </source>
</reference>
<keyword evidence="2" id="KW-1185">Reference proteome</keyword>